<organism evidence="2 3">
    <name type="scientific">Brachionus plicatilis</name>
    <name type="common">Marine rotifer</name>
    <name type="synonym">Brachionus muelleri</name>
    <dbReference type="NCBI Taxonomy" id="10195"/>
    <lineage>
        <taxon>Eukaryota</taxon>
        <taxon>Metazoa</taxon>
        <taxon>Spiralia</taxon>
        <taxon>Gnathifera</taxon>
        <taxon>Rotifera</taxon>
        <taxon>Eurotatoria</taxon>
        <taxon>Monogononta</taxon>
        <taxon>Pseudotrocha</taxon>
        <taxon>Ploima</taxon>
        <taxon>Brachionidae</taxon>
        <taxon>Brachionus</taxon>
    </lineage>
</organism>
<reference evidence="2 3" key="1">
    <citation type="journal article" date="2018" name="Sci. Rep.">
        <title>Genomic signatures of local adaptation to the degree of environmental predictability in rotifers.</title>
        <authorList>
            <person name="Franch-Gras L."/>
            <person name="Hahn C."/>
            <person name="Garcia-Roger E.M."/>
            <person name="Carmona M.J."/>
            <person name="Serra M."/>
            <person name="Gomez A."/>
        </authorList>
    </citation>
    <scope>NUCLEOTIDE SEQUENCE [LARGE SCALE GENOMIC DNA]</scope>
    <source>
        <strain evidence="2">HYR1</strain>
    </source>
</reference>
<evidence type="ECO:0000259" key="1">
    <source>
        <dbReference type="PROSITE" id="PS50104"/>
    </source>
</evidence>
<dbReference type="AlphaFoldDB" id="A0A3M7P9J1"/>
<dbReference type="InterPro" id="IPR000157">
    <property type="entry name" value="TIR_dom"/>
</dbReference>
<feature type="domain" description="TIR" evidence="1">
    <location>
        <begin position="1"/>
        <end position="128"/>
    </location>
</feature>
<comment type="caution">
    <text evidence="2">The sequence shown here is derived from an EMBL/GenBank/DDBJ whole genome shotgun (WGS) entry which is preliminary data.</text>
</comment>
<proteinExistence type="predicted"/>
<dbReference type="Proteomes" id="UP000276133">
    <property type="component" value="Unassembled WGS sequence"/>
</dbReference>
<gene>
    <name evidence="2" type="ORF">BpHYR1_026942</name>
</gene>
<sequence length="139" mass="16570">MFYDIFISYHKDQINEVQRFCTRFRQSGIRLWCHQISNNSLINVFDDSLTALTHSFLFVCFMSKSYKNSLKCKAELMTAQEQKIQIVLFLFDDLSEKDSIFNYPYLEVYNAKEDLDFSINTIDPKYISILDKFNNSFDF</sequence>
<dbReference type="Gene3D" id="3.40.50.10140">
    <property type="entry name" value="Toll/interleukin-1 receptor homology (TIR) domain"/>
    <property type="match status" value="1"/>
</dbReference>
<dbReference type="InterPro" id="IPR035897">
    <property type="entry name" value="Toll_tir_struct_dom_sf"/>
</dbReference>
<keyword evidence="3" id="KW-1185">Reference proteome</keyword>
<dbReference type="Pfam" id="PF13676">
    <property type="entry name" value="TIR_2"/>
    <property type="match status" value="1"/>
</dbReference>
<evidence type="ECO:0000313" key="2">
    <source>
        <dbReference type="EMBL" id="RMZ95693.1"/>
    </source>
</evidence>
<evidence type="ECO:0000313" key="3">
    <source>
        <dbReference type="Proteomes" id="UP000276133"/>
    </source>
</evidence>
<dbReference type="SUPFAM" id="SSF52200">
    <property type="entry name" value="Toll/Interleukin receptor TIR domain"/>
    <property type="match status" value="1"/>
</dbReference>
<dbReference type="GO" id="GO:0007165">
    <property type="term" value="P:signal transduction"/>
    <property type="evidence" value="ECO:0007669"/>
    <property type="project" value="InterPro"/>
</dbReference>
<name>A0A3M7P9J1_BRAPC</name>
<dbReference type="EMBL" id="REGN01012351">
    <property type="protein sequence ID" value="RMZ95693.1"/>
    <property type="molecule type" value="Genomic_DNA"/>
</dbReference>
<dbReference type="PROSITE" id="PS50104">
    <property type="entry name" value="TIR"/>
    <property type="match status" value="1"/>
</dbReference>
<protein>
    <recommendedName>
        <fullName evidence="1">TIR domain-containing protein</fullName>
    </recommendedName>
</protein>
<accession>A0A3M7P9J1</accession>